<evidence type="ECO:0000313" key="4">
    <source>
        <dbReference type="Proteomes" id="UP001317870"/>
    </source>
</evidence>
<feature type="transmembrane region" description="Helical" evidence="1">
    <location>
        <begin position="100"/>
        <end position="118"/>
    </location>
</feature>
<evidence type="ECO:0000313" key="3">
    <source>
        <dbReference type="EMBL" id="BDU02516.1"/>
    </source>
</evidence>
<feature type="transmembrane region" description="Helical" evidence="1">
    <location>
        <begin position="41"/>
        <end position="60"/>
    </location>
</feature>
<feature type="transmembrane region" description="Helical" evidence="1">
    <location>
        <begin position="66"/>
        <end position="88"/>
    </location>
</feature>
<feature type="transmembrane region" description="Helical" evidence="1">
    <location>
        <begin position="167"/>
        <end position="189"/>
    </location>
</feature>
<organism evidence="3 4">
    <name type="scientific">Nocardia sputorum</name>
    <dbReference type="NCBI Taxonomy" id="2984338"/>
    <lineage>
        <taxon>Bacteria</taxon>
        <taxon>Bacillati</taxon>
        <taxon>Actinomycetota</taxon>
        <taxon>Actinomycetes</taxon>
        <taxon>Mycobacteriales</taxon>
        <taxon>Nocardiaceae</taxon>
        <taxon>Nocardia</taxon>
    </lineage>
</organism>
<evidence type="ECO:0000256" key="1">
    <source>
        <dbReference type="SAM" id="Phobius"/>
    </source>
</evidence>
<dbReference type="InterPro" id="IPR046675">
    <property type="entry name" value="DUF6545"/>
</dbReference>
<feature type="transmembrane region" description="Helical" evidence="1">
    <location>
        <begin position="201"/>
        <end position="226"/>
    </location>
</feature>
<keyword evidence="4" id="KW-1185">Reference proteome</keyword>
<feature type="transmembrane region" description="Helical" evidence="1">
    <location>
        <begin position="6"/>
        <end position="29"/>
    </location>
</feature>
<reference evidence="3 4" key="1">
    <citation type="submission" date="2022-11" db="EMBL/GenBank/DDBJ databases">
        <title>Genome Sequencing of Nocardia sp. ON39_IFM12276 and assembly.</title>
        <authorList>
            <person name="Shimojima M."/>
            <person name="Toyokawa M."/>
            <person name="Uesaka K."/>
        </authorList>
    </citation>
    <scope>NUCLEOTIDE SEQUENCE [LARGE SCALE GENOMIC DNA]</scope>
    <source>
        <strain evidence="3 4">IFM 12276</strain>
    </source>
</reference>
<feature type="domain" description="DUF6545" evidence="2">
    <location>
        <begin position="232"/>
        <end position="355"/>
    </location>
</feature>
<dbReference type="NCBIfam" id="NF042915">
    <property type="entry name" value="MAB_1171c_fam"/>
    <property type="match status" value="1"/>
</dbReference>
<keyword evidence="1" id="KW-1133">Transmembrane helix</keyword>
<dbReference type="Proteomes" id="UP001317870">
    <property type="component" value="Chromosome"/>
</dbReference>
<evidence type="ECO:0000259" key="2">
    <source>
        <dbReference type="Pfam" id="PF20182"/>
    </source>
</evidence>
<dbReference type="Pfam" id="PF20182">
    <property type="entry name" value="DUF6545"/>
    <property type="match status" value="1"/>
</dbReference>
<dbReference type="EMBL" id="AP026978">
    <property type="protein sequence ID" value="BDU02516.1"/>
    <property type="molecule type" value="Genomic_DNA"/>
</dbReference>
<keyword evidence="1" id="KW-0812">Transmembrane</keyword>
<gene>
    <name evidence="3" type="ORF">IFM12276_55440</name>
</gene>
<name>A0ABN6UBG0_9NOCA</name>
<protein>
    <recommendedName>
        <fullName evidence="2">DUF6545 domain-containing protein</fullName>
    </recommendedName>
</protein>
<feature type="transmembrane region" description="Helical" evidence="1">
    <location>
        <begin position="130"/>
        <end position="147"/>
    </location>
</feature>
<dbReference type="InterPro" id="IPR050039">
    <property type="entry name" value="MAB_1171c-like"/>
</dbReference>
<sequence>MPMDSVPVWIMFPVILVVAAIAAGRWLLVADTFTDRMINHAWTWNLGGLALYVFAAAAGFAGLGQRLFLCCGLMTTAMVLVLAQLAAGAEPEVMLRRQKVYSVVAAVTSAVLLMFAPAARDVLHVGLDEIVWTLSEIPMAVSGYLVARASFRELRTAARMVKEKLTYSVLLALAVYWAVAALLTIVRALCGVPPSHPGNAMAVSSFVCMLVIATLTAMPLVTALLARAGLDRAGRRCRRLRPLWRDLTAAVPEVVLTRTGDGDSGAASQLYRMTVEIQDALLHLRPYMPPPAQALGSAAAGQSVRDYARQVAYAVRGRAAGLRPVAQTAPLAAMPTGGHDRANGLRQLLDLALEWPKARADVG</sequence>
<proteinExistence type="predicted"/>
<keyword evidence="1" id="KW-0472">Membrane</keyword>
<accession>A0ABN6UBG0</accession>